<dbReference type="GO" id="GO:0055070">
    <property type="term" value="P:copper ion homeostasis"/>
    <property type="evidence" value="ECO:0007669"/>
    <property type="project" value="TreeGrafter"/>
</dbReference>
<dbReference type="GO" id="GO:0016787">
    <property type="term" value="F:hydrolase activity"/>
    <property type="evidence" value="ECO:0007669"/>
    <property type="project" value="UniProtKB-KW"/>
</dbReference>
<dbReference type="GO" id="GO:0005507">
    <property type="term" value="F:copper ion binding"/>
    <property type="evidence" value="ECO:0007669"/>
    <property type="project" value="TreeGrafter"/>
</dbReference>
<keyword evidence="1" id="KW-1278">Translocase</keyword>
<protein>
    <submittedName>
        <fullName evidence="3">ATPase, P-type, ATPase-associated region domain protein</fullName>
        <ecNumber evidence="3">3.6.3.-</ecNumber>
    </submittedName>
</protein>
<dbReference type="EMBL" id="AUZY01012015">
    <property type="protein sequence ID" value="EQD31824.1"/>
    <property type="molecule type" value="Genomic_DNA"/>
</dbReference>
<evidence type="ECO:0000313" key="3">
    <source>
        <dbReference type="EMBL" id="EQD31824.1"/>
    </source>
</evidence>
<dbReference type="PANTHER" id="PTHR43520">
    <property type="entry name" value="ATP7, ISOFORM B"/>
    <property type="match status" value="1"/>
</dbReference>
<organism evidence="3">
    <name type="scientific">mine drainage metagenome</name>
    <dbReference type="NCBI Taxonomy" id="410659"/>
    <lineage>
        <taxon>unclassified sequences</taxon>
        <taxon>metagenomes</taxon>
        <taxon>ecological metagenomes</taxon>
    </lineage>
</organism>
<comment type="caution">
    <text evidence="3">The sequence shown here is derived from an EMBL/GenBank/DDBJ whole genome shotgun (WGS) entry which is preliminary data.</text>
</comment>
<keyword evidence="2" id="KW-0472">Membrane</keyword>
<gene>
    <name evidence="3" type="ORF">B1B_17969</name>
</gene>
<dbReference type="GO" id="GO:0043682">
    <property type="term" value="F:P-type divalent copper transporter activity"/>
    <property type="evidence" value="ECO:0007669"/>
    <property type="project" value="TreeGrafter"/>
</dbReference>
<keyword evidence="3" id="KW-0378">Hydrolase</keyword>
<feature type="non-terminal residue" evidence="3">
    <location>
        <position position="60"/>
    </location>
</feature>
<name>T0ZT35_9ZZZZ</name>
<dbReference type="PANTHER" id="PTHR43520:SF8">
    <property type="entry name" value="P-TYPE CU(+) TRANSPORTER"/>
    <property type="match status" value="1"/>
</dbReference>
<reference evidence="3" key="2">
    <citation type="journal article" date="2014" name="ISME J.">
        <title>Microbial stratification in low pH oxic and suboxic macroscopic growths along an acid mine drainage.</title>
        <authorList>
            <person name="Mendez-Garcia C."/>
            <person name="Mesa V."/>
            <person name="Sprenger R.R."/>
            <person name="Richter M."/>
            <person name="Diez M.S."/>
            <person name="Solano J."/>
            <person name="Bargiela R."/>
            <person name="Golyshina O.V."/>
            <person name="Manteca A."/>
            <person name="Ramos J.L."/>
            <person name="Gallego J.R."/>
            <person name="Llorente I."/>
            <person name="Martins Dos Santos V.A."/>
            <person name="Jensen O.N."/>
            <person name="Pelaez A.I."/>
            <person name="Sanchez J."/>
            <person name="Ferrer M."/>
        </authorList>
    </citation>
    <scope>NUCLEOTIDE SEQUENCE</scope>
</reference>
<dbReference type="GO" id="GO:0016020">
    <property type="term" value="C:membrane"/>
    <property type="evidence" value="ECO:0007669"/>
    <property type="project" value="TreeGrafter"/>
</dbReference>
<evidence type="ECO:0000256" key="2">
    <source>
        <dbReference type="SAM" id="Phobius"/>
    </source>
</evidence>
<sequence>MLSQIIKIVQDAASSKVPIQRLADRISSYFVPLVIIAGIVSALGWYVSRGSGIECIYTDI</sequence>
<proteinExistence type="predicted"/>
<keyword evidence="2" id="KW-0812">Transmembrane</keyword>
<reference evidence="3" key="1">
    <citation type="submission" date="2013-08" db="EMBL/GenBank/DDBJ databases">
        <authorList>
            <person name="Mendez C."/>
            <person name="Richter M."/>
            <person name="Ferrer M."/>
            <person name="Sanchez J."/>
        </authorList>
    </citation>
    <scope>NUCLEOTIDE SEQUENCE</scope>
</reference>
<dbReference type="AlphaFoldDB" id="T0ZT35"/>
<accession>T0ZT35</accession>
<feature type="transmembrane region" description="Helical" evidence="2">
    <location>
        <begin position="26"/>
        <end position="47"/>
    </location>
</feature>
<dbReference type="EC" id="3.6.3.-" evidence="3"/>
<keyword evidence="2" id="KW-1133">Transmembrane helix</keyword>
<evidence type="ECO:0000256" key="1">
    <source>
        <dbReference type="ARBA" id="ARBA00022967"/>
    </source>
</evidence>